<evidence type="ECO:0000313" key="2">
    <source>
        <dbReference type="EMBL" id="XBH21582.1"/>
    </source>
</evidence>
<feature type="compositionally biased region" description="Basic and acidic residues" evidence="1">
    <location>
        <begin position="301"/>
        <end position="326"/>
    </location>
</feature>
<accession>A0AAU7DWC3</accession>
<name>A0AAU7DWC3_9MICO</name>
<dbReference type="AlphaFoldDB" id="A0AAU7DWC3"/>
<evidence type="ECO:0000256" key="1">
    <source>
        <dbReference type="SAM" id="MobiDB-lite"/>
    </source>
</evidence>
<gene>
    <name evidence="2" type="ORF">V5R04_15460</name>
</gene>
<protein>
    <recommendedName>
        <fullName evidence="3">HIRAN domain-containing protein</fullName>
    </recommendedName>
</protein>
<dbReference type="EMBL" id="CP146203">
    <property type="protein sequence ID" value="XBH21582.1"/>
    <property type="molecule type" value="Genomic_DNA"/>
</dbReference>
<evidence type="ECO:0008006" key="3">
    <source>
        <dbReference type="Google" id="ProtNLM"/>
    </source>
</evidence>
<reference evidence="2" key="1">
    <citation type="submission" date="2024-02" db="EMBL/GenBank/DDBJ databases">
        <title>Tomenella chthoni gen. nov. sp. nov., a member of the family Jonesiaceae isolated from bat guano.</title>
        <authorList>
            <person name="Miller S.L."/>
            <person name="King J."/>
            <person name="Sankaranarayanan K."/>
            <person name="Lawson P.A."/>
        </authorList>
    </citation>
    <scope>NUCLEOTIDE SEQUENCE</scope>
    <source>
        <strain evidence="2">BS-20</strain>
    </source>
</reference>
<dbReference type="Gene3D" id="3.30.70.2330">
    <property type="match status" value="1"/>
</dbReference>
<proteinExistence type="predicted"/>
<organism evidence="2">
    <name type="scientific">Jonesiaceae bacterium BS-20</name>
    <dbReference type="NCBI Taxonomy" id="3120821"/>
    <lineage>
        <taxon>Bacteria</taxon>
        <taxon>Bacillati</taxon>
        <taxon>Actinomycetota</taxon>
        <taxon>Actinomycetes</taxon>
        <taxon>Micrococcales</taxon>
        <taxon>Jonesiaceae</taxon>
    </lineage>
</organism>
<feature type="region of interest" description="Disordered" evidence="1">
    <location>
        <begin position="296"/>
        <end position="326"/>
    </location>
</feature>
<sequence>MMALFGWLSRFFAGAADKQTKSSKKSWVAPAPHLPGLEPFLQAPKSKGEKLTGTWHYREASRKFLRFHYGSDGYHRASFPALLVRDPMNPHDANAVAVAIEGQTVGYLSAERAAEWAGKLDEIAGMGYHLQVVGTLDWSGHENGSVNGFVRLPDPALILPVNLYPGGDTVLLQDDRNIQVTKENEHMDVLGPYVQGPSTALIFTAHAIKEVRARSAINAVEIRLDRQRIGVFTPTRTEEFWNLVTFLEERGITPAVRGELTGNSVTAEVVLRMPRVEQIPQEWFDQFRERPVSPLFFESGKGSEQREDREFMWDDDDLRSPDAVER</sequence>